<gene>
    <name evidence="3" type="ORF">AMON00008_LOCUS10421</name>
</gene>
<feature type="coiled-coil region" evidence="1">
    <location>
        <begin position="242"/>
        <end position="269"/>
    </location>
</feature>
<organism evidence="3">
    <name type="scientific">Alexandrium monilatum</name>
    <dbReference type="NCBI Taxonomy" id="311494"/>
    <lineage>
        <taxon>Eukaryota</taxon>
        <taxon>Sar</taxon>
        <taxon>Alveolata</taxon>
        <taxon>Dinophyceae</taxon>
        <taxon>Gonyaulacales</taxon>
        <taxon>Pyrocystaceae</taxon>
        <taxon>Alexandrium</taxon>
    </lineage>
</organism>
<reference evidence="3" key="1">
    <citation type="submission" date="2021-01" db="EMBL/GenBank/DDBJ databases">
        <authorList>
            <person name="Corre E."/>
            <person name="Pelletier E."/>
            <person name="Niang G."/>
            <person name="Scheremetjew M."/>
            <person name="Finn R."/>
            <person name="Kale V."/>
            <person name="Holt S."/>
            <person name="Cochrane G."/>
            <person name="Meng A."/>
            <person name="Brown T."/>
            <person name="Cohen L."/>
        </authorList>
    </citation>
    <scope>NUCLEOTIDE SEQUENCE</scope>
    <source>
        <strain evidence="3">CCMP3105</strain>
    </source>
</reference>
<evidence type="ECO:0000313" key="3">
    <source>
        <dbReference type="EMBL" id="CAE4570802.1"/>
    </source>
</evidence>
<feature type="coiled-coil region" evidence="1">
    <location>
        <begin position="33"/>
        <end position="64"/>
    </location>
</feature>
<sequence>MAAGRPPELSAMELGLGSPTHSLEASQPRLGGIDDYARKKEQLLREVLQDKREDEVRLADMETKLREFVLEVVRPTIMRNVKLQTETQWLAEDVRTQSARLEKVCQQIDLLQERSDAVVTFRERLDGFAERSRALEEQLTDQRITTLTRIEQAEEAVDRQKSTCARLGLSVDRVTQDMGELTGSIRKVQAAVDQCGQKSREYMESEHKRVDLLLQGIKEVQQSFANEVWGPEDPEEFAPPSLRRLDMQMRRAKADIKDALADLAALRRLDGEMTDVKQKLAVAFERLDEVAASCADHRRRIDKIALDSKHDFKHASNLMAAFTANLMQDIRVGFSAEVKDLQGSYQEIQKFVRDAQAAMAELEQALGSTRRHVEAALRECRTDLEGLEARRRRDRQGLEDGLAGVSGRAGAALEASEATLLGLEHLSGVVGMALQGARMAAALDTSDFADRKASPYVGAHGIASKKKTGLGRGGLDPEILFRLPYQPQPVSFQGSSVERQQLLALRERLVQTAQEVFARGPPGVAAAKQRRLLAGADSEPPGKTPVPPEASAPGELPSGRRSVSTAPRPGSRGQPSARGSPLSVEHFPGGGRAASGPPGSGAQAPSPGAVGATGRDSAEPAGAASGAASTAAAATAMRLPALEGPRSREPSSMGQSSPAPGPPLTAR</sequence>
<protein>
    <submittedName>
        <fullName evidence="3">Uncharacterized protein</fullName>
    </submittedName>
</protein>
<feature type="region of interest" description="Disordered" evidence="2">
    <location>
        <begin position="1"/>
        <end position="25"/>
    </location>
</feature>
<evidence type="ECO:0000256" key="1">
    <source>
        <dbReference type="SAM" id="Coils"/>
    </source>
</evidence>
<evidence type="ECO:0000256" key="2">
    <source>
        <dbReference type="SAM" id="MobiDB-lite"/>
    </source>
</evidence>
<dbReference type="EMBL" id="HBNR01015848">
    <property type="protein sequence ID" value="CAE4570802.1"/>
    <property type="molecule type" value="Transcribed_RNA"/>
</dbReference>
<accession>A0A7S4Q4F2</accession>
<keyword evidence="1" id="KW-0175">Coiled coil</keyword>
<feature type="coiled-coil region" evidence="1">
    <location>
        <begin position="345"/>
        <end position="390"/>
    </location>
</feature>
<dbReference type="AlphaFoldDB" id="A0A7S4Q4F2"/>
<feature type="compositionally biased region" description="Low complexity" evidence="2">
    <location>
        <begin position="594"/>
        <end position="612"/>
    </location>
</feature>
<feature type="region of interest" description="Disordered" evidence="2">
    <location>
        <begin position="535"/>
        <end position="667"/>
    </location>
</feature>
<name>A0A7S4Q4F2_9DINO</name>
<proteinExistence type="predicted"/>
<feature type="compositionally biased region" description="Low complexity" evidence="2">
    <location>
        <begin position="621"/>
        <end position="636"/>
    </location>
</feature>
<dbReference type="Gene3D" id="1.10.287.1490">
    <property type="match status" value="1"/>
</dbReference>